<keyword evidence="5 7" id="KW-0472">Membrane</keyword>
<evidence type="ECO:0000256" key="6">
    <source>
        <dbReference type="ARBA" id="ARBA00023237"/>
    </source>
</evidence>
<dbReference type="Pfam" id="PF13715">
    <property type="entry name" value="CarbopepD_reg_2"/>
    <property type="match status" value="1"/>
</dbReference>
<dbReference type="Gene3D" id="2.170.130.10">
    <property type="entry name" value="TonB-dependent receptor, plug domain"/>
    <property type="match status" value="1"/>
</dbReference>
<feature type="chain" id="PRO_5010339661" evidence="8">
    <location>
        <begin position="29"/>
        <end position="1038"/>
    </location>
</feature>
<evidence type="ECO:0000313" key="10">
    <source>
        <dbReference type="EMBL" id="SDH82376.1"/>
    </source>
</evidence>
<dbReference type="InterPro" id="IPR012910">
    <property type="entry name" value="Plug_dom"/>
</dbReference>
<dbReference type="NCBIfam" id="TIGR04056">
    <property type="entry name" value="OMP_RagA_SusC"/>
    <property type="match status" value="1"/>
</dbReference>
<organism evidence="10 11">
    <name type="scientific">Bacteroides ovatus</name>
    <dbReference type="NCBI Taxonomy" id="28116"/>
    <lineage>
        <taxon>Bacteria</taxon>
        <taxon>Pseudomonadati</taxon>
        <taxon>Bacteroidota</taxon>
        <taxon>Bacteroidia</taxon>
        <taxon>Bacteroidales</taxon>
        <taxon>Bacteroidaceae</taxon>
        <taxon>Bacteroides</taxon>
    </lineage>
</organism>
<dbReference type="Pfam" id="PF07715">
    <property type="entry name" value="Plug"/>
    <property type="match status" value="1"/>
</dbReference>
<evidence type="ECO:0000259" key="9">
    <source>
        <dbReference type="Pfam" id="PF07715"/>
    </source>
</evidence>
<dbReference type="InterPro" id="IPR023997">
    <property type="entry name" value="TonB-dep_OMP_SusC/RagA_CS"/>
</dbReference>
<comment type="subcellular location">
    <subcellularLocation>
        <location evidence="1 7">Cell outer membrane</location>
        <topology evidence="1 7">Multi-pass membrane protein</topology>
    </subcellularLocation>
</comment>
<keyword evidence="4 7" id="KW-0812">Transmembrane</keyword>
<evidence type="ECO:0000256" key="1">
    <source>
        <dbReference type="ARBA" id="ARBA00004571"/>
    </source>
</evidence>
<dbReference type="GO" id="GO:0009279">
    <property type="term" value="C:cell outer membrane"/>
    <property type="evidence" value="ECO:0007669"/>
    <property type="project" value="UniProtKB-SubCell"/>
</dbReference>
<dbReference type="AlphaFoldDB" id="A0A1G8FK36"/>
<evidence type="ECO:0000256" key="8">
    <source>
        <dbReference type="SAM" id="SignalP"/>
    </source>
</evidence>
<dbReference type="Gene3D" id="2.60.40.1120">
    <property type="entry name" value="Carboxypeptidase-like, regulatory domain"/>
    <property type="match status" value="1"/>
</dbReference>
<name>A0A1G8FK36_BACOV</name>
<protein>
    <submittedName>
        <fullName evidence="10">TonB-linked outer membrane protein, SusC/RagA family</fullName>
    </submittedName>
</protein>
<keyword evidence="8" id="KW-0732">Signal</keyword>
<dbReference type="InterPro" id="IPR008969">
    <property type="entry name" value="CarboxyPept-like_regulatory"/>
</dbReference>
<sequence>MKNKFIHYPLVMALMLLFCVPCVTVTYAQSFTVTGTVTDSQGGIPGANVKVKGGTAGTITNMDGQFTLSVPSSKSILVVSYIGYIPQEVAINGKNKLDIHLLEDTKTLDEVVVVGYGVQKKSHLTGSVSKMDINNLTDIPVTQVDQLLQGKIAGVNIQNSTSEAGAAPQIRVRGMGSISADSSPLIVIDGYPTPDGLSTLDMADISSIEVLKDAASAAIYGSRAANGVILVTTKTGKASKPKYSVKASTGLKWAYKLHPIMSSQDYCSMIGYESVLKNKTMSQTEEAFGLIDNYTDWQKEGLNSSPQIHQVQLSVSGGKNDITYYISGNYAQEDGIMLNSNYTRLNLRSRITAKLSKRVDFSLNLAPSYTKTETPATNFMDFYRTPSFMPVRHTAATSALTGKPIGSYARGSDFSNVTYTREDGTTFTPTSSPFGSSNNNPRSLMDTEERFREDYNLQANASFNVQLMKGLVFTTSNGFFIKYRQNNQYRNYAAKKDEESAMGTYTNRLYIDLLSENTLNYTGKTGKHDYSVLAGYTAQTTSERTAGIVGLGFPTDYIHTLNAATSFDLDGTYTQKYRTAMMSLLARATYSYDEKYLFSASIRTDGSSLFADGHQWGYFPSVSVGWRASEESFLKQFGWLNLLKVRASFGVTGNNSIPANSFYDLLYPNNYALGEGNGNLISGLAKTSETKGNNRITWEQTYEYNAGFDLSILNNRINLTVDGYYSITKQLLFKQPVLSFTGFNNYWNNIGRIRNSGIEIELNTHNIRTKNFEWESSFNISSNFNKLLELSGEERLISTGERNETYLAQVGKRAISFFGYKTDGIYKSQEEVDAVPHLASAVPGSLRIVDINDDGVINDKDRTEIGNPFPTATWGFTNTLTWKGFDLYVMIQGVHGLDVFNGDGYFTETKKFNRNYVKNRWISADYPGDGKTPSFAANGGVAWEFTDYLIEDGSYVALRNVTLGYKFNKKQLKKIGINSLRLYASGQNLFYIWSKDYRGINPEARKTSGSYSSPLINGYQSGGFPLQSTVTFGFELNF</sequence>
<evidence type="ECO:0000256" key="4">
    <source>
        <dbReference type="ARBA" id="ARBA00022692"/>
    </source>
</evidence>
<dbReference type="SUPFAM" id="SSF56935">
    <property type="entry name" value="Porins"/>
    <property type="match status" value="1"/>
</dbReference>
<dbReference type="InterPro" id="IPR023996">
    <property type="entry name" value="TonB-dep_OMP_SusC/RagA"/>
</dbReference>
<evidence type="ECO:0000256" key="7">
    <source>
        <dbReference type="PROSITE-ProRule" id="PRU01360"/>
    </source>
</evidence>
<feature type="domain" description="TonB-dependent receptor plug" evidence="9">
    <location>
        <begin position="121"/>
        <end position="228"/>
    </location>
</feature>
<comment type="similarity">
    <text evidence="7">Belongs to the TonB-dependent receptor family.</text>
</comment>
<dbReference type="PROSITE" id="PS52016">
    <property type="entry name" value="TONB_DEPENDENT_REC_3"/>
    <property type="match status" value="1"/>
</dbReference>
<proteinExistence type="inferred from homology"/>
<keyword evidence="6 7" id="KW-0998">Cell outer membrane</keyword>
<dbReference type="InterPro" id="IPR037066">
    <property type="entry name" value="Plug_dom_sf"/>
</dbReference>
<dbReference type="NCBIfam" id="TIGR04057">
    <property type="entry name" value="SusC_RagA_signa"/>
    <property type="match status" value="1"/>
</dbReference>
<dbReference type="Gene3D" id="2.40.170.20">
    <property type="entry name" value="TonB-dependent receptor, beta-barrel domain"/>
    <property type="match status" value="1"/>
</dbReference>
<dbReference type="RefSeq" id="WP_081352679.1">
    <property type="nucleotide sequence ID" value="NZ_FNDO01000014.1"/>
</dbReference>
<dbReference type="SUPFAM" id="SSF49464">
    <property type="entry name" value="Carboxypeptidase regulatory domain-like"/>
    <property type="match status" value="1"/>
</dbReference>
<dbReference type="EMBL" id="FNDO01000014">
    <property type="protein sequence ID" value="SDH82376.1"/>
    <property type="molecule type" value="Genomic_DNA"/>
</dbReference>
<dbReference type="Proteomes" id="UP000181870">
    <property type="component" value="Unassembled WGS sequence"/>
</dbReference>
<feature type="signal peptide" evidence="8">
    <location>
        <begin position="1"/>
        <end position="28"/>
    </location>
</feature>
<evidence type="ECO:0000256" key="5">
    <source>
        <dbReference type="ARBA" id="ARBA00023136"/>
    </source>
</evidence>
<keyword evidence="2 7" id="KW-0813">Transport</keyword>
<dbReference type="FunFam" id="2.170.130.10:FF:000008">
    <property type="entry name" value="SusC/RagA family TonB-linked outer membrane protein"/>
    <property type="match status" value="1"/>
</dbReference>
<reference evidence="10 11" key="1">
    <citation type="submission" date="2016-10" db="EMBL/GenBank/DDBJ databases">
        <authorList>
            <person name="de Groot N.N."/>
        </authorList>
    </citation>
    <scope>NUCLEOTIDE SEQUENCE [LARGE SCALE GENOMIC DNA]</scope>
    <source>
        <strain evidence="10 11">NLAE-zl-C57</strain>
    </source>
</reference>
<evidence type="ECO:0000256" key="3">
    <source>
        <dbReference type="ARBA" id="ARBA00022452"/>
    </source>
</evidence>
<dbReference type="InterPro" id="IPR039426">
    <property type="entry name" value="TonB-dep_rcpt-like"/>
</dbReference>
<dbReference type="InterPro" id="IPR036942">
    <property type="entry name" value="Beta-barrel_TonB_sf"/>
</dbReference>
<evidence type="ECO:0000313" key="11">
    <source>
        <dbReference type="Proteomes" id="UP000181870"/>
    </source>
</evidence>
<accession>A0A1G8FK36</accession>
<keyword evidence="3 7" id="KW-1134">Transmembrane beta strand</keyword>
<gene>
    <name evidence="10" type="ORF">SAMN05192582_101445</name>
</gene>
<evidence type="ECO:0000256" key="2">
    <source>
        <dbReference type="ARBA" id="ARBA00022448"/>
    </source>
</evidence>